<evidence type="ECO:0000256" key="6">
    <source>
        <dbReference type="ARBA" id="ARBA00023136"/>
    </source>
</evidence>
<evidence type="ECO:0008006" key="10">
    <source>
        <dbReference type="Google" id="ProtNLM"/>
    </source>
</evidence>
<organism evidence="8 9">
    <name type="scientific">Methanotorris formicicus Mc-S-70</name>
    <dbReference type="NCBI Taxonomy" id="647171"/>
    <lineage>
        <taxon>Archaea</taxon>
        <taxon>Methanobacteriati</taxon>
        <taxon>Methanobacteriota</taxon>
        <taxon>Methanomada group</taxon>
        <taxon>Methanococci</taxon>
        <taxon>Methanococcales</taxon>
        <taxon>Methanocaldococcaceae</taxon>
        <taxon>Methanotorris</taxon>
    </lineage>
</organism>
<comment type="similarity">
    <text evidence="2">Belongs to the UPF0104 family.</text>
</comment>
<evidence type="ECO:0000313" key="9">
    <source>
        <dbReference type="Proteomes" id="UP000003706"/>
    </source>
</evidence>
<dbReference type="PANTHER" id="PTHR39087:SF2">
    <property type="entry name" value="UPF0104 MEMBRANE PROTEIN MJ1595"/>
    <property type="match status" value="1"/>
</dbReference>
<feature type="transmembrane region" description="Helical" evidence="7">
    <location>
        <begin position="12"/>
        <end position="32"/>
    </location>
</feature>
<protein>
    <recommendedName>
        <fullName evidence="10">Lysylphosphatidylglycerol synthetase/UPF0104</fullName>
    </recommendedName>
</protein>
<evidence type="ECO:0000256" key="4">
    <source>
        <dbReference type="ARBA" id="ARBA00022692"/>
    </source>
</evidence>
<name>H1KWX3_9EURY</name>
<keyword evidence="4 7" id="KW-0812">Transmembrane</keyword>
<feature type="transmembrane region" description="Helical" evidence="7">
    <location>
        <begin position="311"/>
        <end position="328"/>
    </location>
</feature>
<reference evidence="8 9" key="1">
    <citation type="submission" date="2011-09" db="EMBL/GenBank/DDBJ databases">
        <title>The draft genome of Methanotorris formicicus Mc-S-70.</title>
        <authorList>
            <consortium name="US DOE Joint Genome Institute (JGI-PGF)"/>
            <person name="Lucas S."/>
            <person name="Han J."/>
            <person name="Lapidus A."/>
            <person name="Cheng J.-F."/>
            <person name="Goodwin L."/>
            <person name="Pitluck S."/>
            <person name="Peters L."/>
            <person name="Land M.L."/>
            <person name="Hauser L."/>
            <person name="Sieprawska-Lupa M."/>
            <person name="Takai K."/>
            <person name="Miyazaki J."/>
            <person name="Whitman W."/>
            <person name="Woyke T.J."/>
        </authorList>
    </citation>
    <scope>NUCLEOTIDE SEQUENCE [LARGE SCALE GENOMIC DNA]</scope>
    <source>
        <strain evidence="8 9">Mc-S-70</strain>
    </source>
</reference>
<dbReference type="AlphaFoldDB" id="H1KWX3"/>
<keyword evidence="6 7" id="KW-0472">Membrane</keyword>
<dbReference type="PANTHER" id="PTHR39087">
    <property type="entry name" value="UPF0104 MEMBRANE PROTEIN MJ1595"/>
    <property type="match status" value="1"/>
</dbReference>
<feature type="transmembrane region" description="Helical" evidence="7">
    <location>
        <begin position="130"/>
        <end position="149"/>
    </location>
</feature>
<proteinExistence type="inferred from homology"/>
<feature type="transmembrane region" description="Helical" evidence="7">
    <location>
        <begin position="155"/>
        <end position="177"/>
    </location>
</feature>
<feature type="transmembrane region" description="Helical" evidence="7">
    <location>
        <begin position="255"/>
        <end position="274"/>
    </location>
</feature>
<comment type="caution">
    <text evidence="8">The sequence shown here is derived from an EMBL/GenBank/DDBJ whole genome shotgun (WGS) entry which is preliminary data.</text>
</comment>
<feature type="transmembrane region" description="Helical" evidence="7">
    <location>
        <begin position="44"/>
        <end position="63"/>
    </location>
</feature>
<keyword evidence="9" id="KW-1185">Reference proteome</keyword>
<feature type="transmembrane region" description="Helical" evidence="7">
    <location>
        <begin position="286"/>
        <end position="305"/>
    </location>
</feature>
<dbReference type="Proteomes" id="UP000003706">
    <property type="component" value="Unassembled WGS sequence"/>
</dbReference>
<sequence>MANKSKTKILRNILFFILGILIIFVIIFYIGIGEVVEVFMRTNLLYFTIAFFIYILTLTALVARWKYLIRIIGFDAKFKNLFLLILMGQFVNNITPSMKGGSEPFRAYYLSKLEDIPYHITFSTVVVERLLDSIIFLLLTSVVIFYFLINGIMYAKIFILAWFLILCLTVLSIYIIMHKRLAFKIVLKIAKLISKFSSKTFDEEKINKSIEEFQNSLLFFKGRKKELVVCGILSLLWWVLDILRVYVIFVSISYFASFFVIAATYLISLLVGMLPTLPGGLGASDTVMIATYSVLNVPSSIAAVGTLLDRFISYWLATLMGAMALKIIKAKIDKEKKE</sequence>
<evidence type="ECO:0000313" key="8">
    <source>
        <dbReference type="EMBL" id="EHP89106.1"/>
    </source>
</evidence>
<evidence type="ECO:0000256" key="3">
    <source>
        <dbReference type="ARBA" id="ARBA00022475"/>
    </source>
</evidence>
<dbReference type="Pfam" id="PF03706">
    <property type="entry name" value="LPG_synthase_TM"/>
    <property type="match status" value="1"/>
</dbReference>
<evidence type="ECO:0000256" key="1">
    <source>
        <dbReference type="ARBA" id="ARBA00004651"/>
    </source>
</evidence>
<feature type="transmembrane region" description="Helical" evidence="7">
    <location>
        <begin position="227"/>
        <end position="249"/>
    </location>
</feature>
<dbReference type="GO" id="GO:0005886">
    <property type="term" value="C:plasma membrane"/>
    <property type="evidence" value="ECO:0007669"/>
    <property type="project" value="UniProtKB-SubCell"/>
</dbReference>
<dbReference type="InterPro" id="IPR022791">
    <property type="entry name" value="L-PG_synthase/AglD"/>
</dbReference>
<dbReference type="RefSeq" id="WP_007043742.1">
    <property type="nucleotide sequence ID" value="NZ_AGJL01000004.1"/>
</dbReference>
<dbReference type="NCBIfam" id="TIGR00374">
    <property type="entry name" value="flippase-like domain"/>
    <property type="match status" value="1"/>
</dbReference>
<keyword evidence="5 7" id="KW-1133">Transmembrane helix</keyword>
<gene>
    <name evidence="8" type="ORF">MetfoDRAFT_0296</name>
</gene>
<dbReference type="EMBL" id="AGJL01000004">
    <property type="protein sequence ID" value="EHP89106.1"/>
    <property type="molecule type" value="Genomic_DNA"/>
</dbReference>
<evidence type="ECO:0000256" key="5">
    <source>
        <dbReference type="ARBA" id="ARBA00022989"/>
    </source>
</evidence>
<keyword evidence="3" id="KW-1003">Cell membrane</keyword>
<evidence type="ECO:0000256" key="2">
    <source>
        <dbReference type="ARBA" id="ARBA00011061"/>
    </source>
</evidence>
<accession>H1KWX3</accession>
<dbReference type="STRING" id="647171.MetfoDRAFT_0296"/>
<comment type="subcellular location">
    <subcellularLocation>
        <location evidence="1">Cell membrane</location>
        <topology evidence="1">Multi-pass membrane protein</topology>
    </subcellularLocation>
</comment>
<dbReference type="OrthoDB" id="15513at2157"/>
<evidence type="ECO:0000256" key="7">
    <source>
        <dbReference type="SAM" id="Phobius"/>
    </source>
</evidence>